<dbReference type="OrthoDB" id="14535at2759"/>
<dbReference type="GO" id="GO:0045271">
    <property type="term" value="C:respiratory chain complex I"/>
    <property type="evidence" value="ECO:0007669"/>
    <property type="project" value="InterPro"/>
</dbReference>
<proteinExistence type="inferred from homology"/>
<dbReference type="InterPro" id="IPR045299">
    <property type="entry name" value="Complex1_LYR_NDUFA6_LYRM6"/>
</dbReference>
<dbReference type="Pfam" id="PF05347">
    <property type="entry name" value="Complex1_LYR"/>
    <property type="match status" value="1"/>
</dbReference>
<dbReference type="AlphaFoldDB" id="A0A9W8B427"/>
<keyword evidence="7" id="KW-0496">Mitochondrion</keyword>
<dbReference type="PANTHER" id="PTHR12964:SF0">
    <property type="entry name" value="NADH DEHYDROGENASE [UBIQUINONE] 1 ALPHA SUBCOMPLEX SUBUNIT 6"/>
    <property type="match status" value="1"/>
</dbReference>
<dbReference type="PIRSF" id="PIRSF006643">
    <property type="entry name" value="NDUA6"/>
    <property type="match status" value="1"/>
</dbReference>
<evidence type="ECO:0000256" key="1">
    <source>
        <dbReference type="ARBA" id="ARBA00004443"/>
    </source>
</evidence>
<evidence type="ECO:0000256" key="4">
    <source>
        <dbReference type="ARBA" id="ARBA00022660"/>
    </source>
</evidence>
<feature type="domain" description="Complex 1 LYR protein" evidence="9">
    <location>
        <begin position="49"/>
        <end position="81"/>
    </location>
</feature>
<evidence type="ECO:0000256" key="3">
    <source>
        <dbReference type="ARBA" id="ARBA00022448"/>
    </source>
</evidence>
<evidence type="ECO:0000259" key="9">
    <source>
        <dbReference type="Pfam" id="PF05347"/>
    </source>
</evidence>
<keyword evidence="11" id="KW-1185">Reference proteome</keyword>
<dbReference type="GO" id="GO:0005743">
    <property type="term" value="C:mitochondrial inner membrane"/>
    <property type="evidence" value="ECO:0007669"/>
    <property type="project" value="UniProtKB-SubCell"/>
</dbReference>
<name>A0A9W8B427_9FUNG</name>
<comment type="similarity">
    <text evidence="2">Belongs to the complex I LYR family.</text>
</comment>
<comment type="subcellular location">
    <subcellularLocation>
        <location evidence="1">Mitochondrion inner membrane</location>
        <topology evidence="1">Peripheral membrane protein</topology>
        <orientation evidence="1">Matrix side</orientation>
    </subcellularLocation>
</comment>
<dbReference type="GO" id="GO:0006979">
    <property type="term" value="P:response to oxidative stress"/>
    <property type="evidence" value="ECO:0007669"/>
    <property type="project" value="TreeGrafter"/>
</dbReference>
<accession>A0A9W8B427</accession>
<evidence type="ECO:0000256" key="7">
    <source>
        <dbReference type="ARBA" id="ARBA00023128"/>
    </source>
</evidence>
<evidence type="ECO:0000313" key="11">
    <source>
        <dbReference type="Proteomes" id="UP001151582"/>
    </source>
</evidence>
<dbReference type="CDD" id="cd20266">
    <property type="entry name" value="Complex1_LYR_NDUFA6_LYRM6"/>
    <property type="match status" value="1"/>
</dbReference>
<evidence type="ECO:0000256" key="8">
    <source>
        <dbReference type="ARBA" id="ARBA00023136"/>
    </source>
</evidence>
<dbReference type="Proteomes" id="UP001151582">
    <property type="component" value="Unassembled WGS sequence"/>
</dbReference>
<dbReference type="InterPro" id="IPR016488">
    <property type="entry name" value="NADH_Ub_cplx-1_asu_su-6"/>
</dbReference>
<dbReference type="InterPro" id="IPR008011">
    <property type="entry name" value="Complex1_LYR_dom"/>
</dbReference>
<reference evidence="10" key="1">
    <citation type="submission" date="2022-07" db="EMBL/GenBank/DDBJ databases">
        <title>Phylogenomic reconstructions and comparative analyses of Kickxellomycotina fungi.</title>
        <authorList>
            <person name="Reynolds N.K."/>
            <person name="Stajich J.E."/>
            <person name="Barry K."/>
            <person name="Grigoriev I.V."/>
            <person name="Crous P."/>
            <person name="Smith M.E."/>
        </authorList>
    </citation>
    <scope>NUCLEOTIDE SEQUENCE</scope>
    <source>
        <strain evidence="10">RSA 567</strain>
    </source>
</reference>
<gene>
    <name evidence="10" type="primary">NdufA6</name>
    <name evidence="10" type="ORF">H4R34_003683</name>
</gene>
<keyword evidence="4" id="KW-0679">Respiratory chain</keyword>
<evidence type="ECO:0000256" key="5">
    <source>
        <dbReference type="ARBA" id="ARBA00022792"/>
    </source>
</evidence>
<organism evidence="10 11">
    <name type="scientific">Dimargaris verticillata</name>
    <dbReference type="NCBI Taxonomy" id="2761393"/>
    <lineage>
        <taxon>Eukaryota</taxon>
        <taxon>Fungi</taxon>
        <taxon>Fungi incertae sedis</taxon>
        <taxon>Zoopagomycota</taxon>
        <taxon>Kickxellomycotina</taxon>
        <taxon>Dimargaritomycetes</taxon>
        <taxon>Dimargaritales</taxon>
        <taxon>Dimargaritaceae</taxon>
        <taxon>Dimargaris</taxon>
    </lineage>
</organism>
<keyword evidence="8" id="KW-0472">Membrane</keyword>
<keyword evidence="5" id="KW-0999">Mitochondrion inner membrane</keyword>
<sequence length="117" mass="13728">MPIIESVALSSSTSMAHARRRVFEQYRNWQRSVPTIVQMYQLSMPMAVVRSKIREEFEKNRYVSDLKTVDVLLAKGQMEYQETLNAWKQQSQLLNYFAKEEADPKPVTFLEKFYAGV</sequence>
<evidence type="ECO:0000256" key="2">
    <source>
        <dbReference type="ARBA" id="ARBA00009508"/>
    </source>
</evidence>
<keyword evidence="3" id="KW-0813">Transport</keyword>
<dbReference type="EMBL" id="JANBQB010000368">
    <property type="protein sequence ID" value="KAJ1977182.1"/>
    <property type="molecule type" value="Genomic_DNA"/>
</dbReference>
<dbReference type="PANTHER" id="PTHR12964">
    <property type="entry name" value="NADH-UBIQUINONE OXIDOREDUCTASE B14 SUBUNIT"/>
    <property type="match status" value="1"/>
</dbReference>
<keyword evidence="6" id="KW-0249">Electron transport</keyword>
<protein>
    <submittedName>
        <fullName evidence="10">Ndufa6 NADH-ubiquinone oxidoreductase subunit</fullName>
    </submittedName>
</protein>
<comment type="caution">
    <text evidence="10">The sequence shown here is derived from an EMBL/GenBank/DDBJ whole genome shotgun (WGS) entry which is preliminary data.</text>
</comment>
<evidence type="ECO:0000313" key="10">
    <source>
        <dbReference type="EMBL" id="KAJ1977182.1"/>
    </source>
</evidence>
<evidence type="ECO:0000256" key="6">
    <source>
        <dbReference type="ARBA" id="ARBA00022982"/>
    </source>
</evidence>